<name>A0A9P5NRE0_GYMJU</name>
<keyword evidence="2" id="KW-1185">Reference proteome</keyword>
<evidence type="ECO:0000313" key="2">
    <source>
        <dbReference type="Proteomes" id="UP000724874"/>
    </source>
</evidence>
<comment type="caution">
    <text evidence="1">The sequence shown here is derived from an EMBL/GenBank/DDBJ whole genome shotgun (WGS) entry which is preliminary data.</text>
</comment>
<organism evidence="1 2">
    <name type="scientific">Gymnopilus junonius</name>
    <name type="common">Spectacular rustgill mushroom</name>
    <name type="synonym">Gymnopilus spectabilis subsp. junonius</name>
    <dbReference type="NCBI Taxonomy" id="109634"/>
    <lineage>
        <taxon>Eukaryota</taxon>
        <taxon>Fungi</taxon>
        <taxon>Dikarya</taxon>
        <taxon>Basidiomycota</taxon>
        <taxon>Agaricomycotina</taxon>
        <taxon>Agaricomycetes</taxon>
        <taxon>Agaricomycetidae</taxon>
        <taxon>Agaricales</taxon>
        <taxon>Agaricineae</taxon>
        <taxon>Hymenogastraceae</taxon>
        <taxon>Gymnopilus</taxon>
    </lineage>
</organism>
<reference evidence="1" key="1">
    <citation type="submission" date="2020-11" db="EMBL/GenBank/DDBJ databases">
        <authorList>
            <consortium name="DOE Joint Genome Institute"/>
            <person name="Ahrendt S."/>
            <person name="Riley R."/>
            <person name="Andreopoulos W."/>
            <person name="LaButti K."/>
            <person name="Pangilinan J."/>
            <person name="Ruiz-duenas F.J."/>
            <person name="Barrasa J.M."/>
            <person name="Sanchez-Garcia M."/>
            <person name="Camarero S."/>
            <person name="Miyauchi S."/>
            <person name="Serrano A."/>
            <person name="Linde D."/>
            <person name="Babiker R."/>
            <person name="Drula E."/>
            <person name="Ayuso-Fernandez I."/>
            <person name="Pacheco R."/>
            <person name="Padilla G."/>
            <person name="Ferreira P."/>
            <person name="Barriuso J."/>
            <person name="Kellner H."/>
            <person name="Castanera R."/>
            <person name="Alfaro M."/>
            <person name="Ramirez L."/>
            <person name="Pisabarro A.G."/>
            <person name="Kuo A."/>
            <person name="Tritt A."/>
            <person name="Lipzen A."/>
            <person name="He G."/>
            <person name="Yan M."/>
            <person name="Ng V."/>
            <person name="Cullen D."/>
            <person name="Martin F."/>
            <person name="Rosso M.-N."/>
            <person name="Henrissat B."/>
            <person name="Hibbett D."/>
            <person name="Martinez A.T."/>
            <person name="Grigoriev I.V."/>
        </authorList>
    </citation>
    <scope>NUCLEOTIDE SEQUENCE</scope>
    <source>
        <strain evidence="1">AH 44721</strain>
    </source>
</reference>
<gene>
    <name evidence="1" type="ORF">CPB84DRAFT_1746509</name>
</gene>
<accession>A0A9P5NRE0</accession>
<proteinExistence type="predicted"/>
<dbReference type="Proteomes" id="UP000724874">
    <property type="component" value="Unassembled WGS sequence"/>
</dbReference>
<protein>
    <submittedName>
        <fullName evidence="1">Uncharacterized protein</fullName>
    </submittedName>
</protein>
<dbReference type="EMBL" id="JADNYJ010000034">
    <property type="protein sequence ID" value="KAF8902778.1"/>
    <property type="molecule type" value="Genomic_DNA"/>
</dbReference>
<evidence type="ECO:0000313" key="1">
    <source>
        <dbReference type="EMBL" id="KAF8902778.1"/>
    </source>
</evidence>
<sequence>MMDNCPHPPLGASIYSNNSTHSHNISNSYNSINSNLINYGTILYVPPNKNAVELAEALKQTSLNEDGEEGSPADEGVPPLPYRLQGGSVWQDSSVHNQGGHHRAESAMAQYAICETRYEVLAMKSTEGTTCRPYPLTRKFIREYESWINLWVLSQGFKPGPGDVGYIDRMGRFEILFNIYLSEEANLKHDYHPPSNFINLSADGDQPWVEEYLEDKWAYHIRNGDLDFYKKPQQNGERMPEMKEIMSGTVLLLPDGIIRTTIKSSGIDKMRGYLDIHGPEWYKFYKTPQGNNRGVQSAGSELVLSWF</sequence>
<dbReference type="AlphaFoldDB" id="A0A9P5NRE0"/>